<dbReference type="EMBL" id="JAGEOJ010000009">
    <property type="protein sequence ID" value="MBO2450019.1"/>
    <property type="molecule type" value="Genomic_DNA"/>
</dbReference>
<dbReference type="PANTHER" id="PTHR43390">
    <property type="entry name" value="SIGNAL PEPTIDASE I"/>
    <property type="match status" value="1"/>
</dbReference>
<dbReference type="Pfam" id="PF00717">
    <property type="entry name" value="Peptidase_S24"/>
    <property type="match status" value="1"/>
</dbReference>
<gene>
    <name evidence="5" type="ORF">J4573_23150</name>
</gene>
<dbReference type="RefSeq" id="WP_208257892.1">
    <property type="nucleotide sequence ID" value="NZ_JAGEOJ010000009.1"/>
</dbReference>
<comment type="caution">
    <text evidence="5">The sequence shown here is derived from an EMBL/GenBank/DDBJ whole genome shotgun (WGS) entry which is preliminary data.</text>
</comment>
<dbReference type="CDD" id="cd06530">
    <property type="entry name" value="S26_SPase_I"/>
    <property type="match status" value="1"/>
</dbReference>
<dbReference type="Pfam" id="PF10502">
    <property type="entry name" value="Peptidase_S26"/>
    <property type="match status" value="1"/>
</dbReference>
<dbReference type="InterPro" id="IPR000223">
    <property type="entry name" value="Pept_S26A_signal_pept_1"/>
</dbReference>
<reference evidence="5" key="1">
    <citation type="submission" date="2021-03" db="EMBL/GenBank/DDBJ databases">
        <authorList>
            <person name="Kanchanasin P."/>
            <person name="Saeng-In P."/>
            <person name="Phongsopitanun W."/>
            <person name="Yuki M."/>
            <person name="Kudo T."/>
            <person name="Ohkuma M."/>
            <person name="Tanasupawat S."/>
        </authorList>
    </citation>
    <scope>NUCLEOTIDE SEQUENCE</scope>
    <source>
        <strain evidence="5">GKU 128</strain>
    </source>
</reference>
<comment type="similarity">
    <text evidence="2">Belongs to the peptidase S26 family.</text>
</comment>
<dbReference type="InterPro" id="IPR015927">
    <property type="entry name" value="Peptidase_S24_S26A/B/C"/>
</dbReference>
<dbReference type="InterPro" id="IPR019533">
    <property type="entry name" value="Peptidase_S26"/>
</dbReference>
<feature type="domain" description="Peptidase S24/S26A/S26B/S26C" evidence="3">
    <location>
        <begin position="24"/>
        <end position="65"/>
    </location>
</feature>
<sequence length="165" mass="17767">MTRGGRAALLLVAAGGLSALWIRRRYLVTTVRGPSMRPTFGPGDRILVRRTRRVRTGQVVIVIAPDPPVVELTGDEPFDLGEPPEAELPAAALPSPYLVKRAAAVAGERVPKERFPDLRTIPYDVVPPGSLVVLGDDPETSWDSRDFGLIGPESLVGVAIRRLGT</sequence>
<accession>A0A939PIX2</accession>
<evidence type="ECO:0000256" key="2">
    <source>
        <dbReference type="ARBA" id="ARBA00009370"/>
    </source>
</evidence>
<dbReference type="SUPFAM" id="SSF51306">
    <property type="entry name" value="LexA/Signal peptidase"/>
    <property type="match status" value="1"/>
</dbReference>
<dbReference type="Gene3D" id="2.10.109.10">
    <property type="entry name" value="Umud Fragment, subunit A"/>
    <property type="match status" value="1"/>
</dbReference>
<dbReference type="PANTHER" id="PTHR43390:SF1">
    <property type="entry name" value="CHLOROPLAST PROCESSING PEPTIDASE"/>
    <property type="match status" value="1"/>
</dbReference>
<dbReference type="GO" id="GO:0004252">
    <property type="term" value="F:serine-type endopeptidase activity"/>
    <property type="evidence" value="ECO:0007669"/>
    <property type="project" value="InterPro"/>
</dbReference>
<evidence type="ECO:0000259" key="4">
    <source>
        <dbReference type="Pfam" id="PF10502"/>
    </source>
</evidence>
<dbReference type="GO" id="GO:0006465">
    <property type="term" value="P:signal peptide processing"/>
    <property type="evidence" value="ECO:0007669"/>
    <property type="project" value="InterPro"/>
</dbReference>
<evidence type="ECO:0000256" key="1">
    <source>
        <dbReference type="ARBA" id="ARBA00004401"/>
    </source>
</evidence>
<dbReference type="GO" id="GO:0005886">
    <property type="term" value="C:plasma membrane"/>
    <property type="evidence" value="ECO:0007669"/>
    <property type="project" value="UniProtKB-SubCell"/>
</dbReference>
<organism evidence="5 6">
    <name type="scientific">Actinomadura barringtoniae</name>
    <dbReference type="NCBI Taxonomy" id="1427535"/>
    <lineage>
        <taxon>Bacteria</taxon>
        <taxon>Bacillati</taxon>
        <taxon>Actinomycetota</taxon>
        <taxon>Actinomycetes</taxon>
        <taxon>Streptosporangiales</taxon>
        <taxon>Thermomonosporaceae</taxon>
        <taxon>Actinomadura</taxon>
    </lineage>
</organism>
<evidence type="ECO:0000313" key="6">
    <source>
        <dbReference type="Proteomes" id="UP000669179"/>
    </source>
</evidence>
<protein>
    <recommendedName>
        <fullName evidence="7">Signal peptidase I</fullName>
    </recommendedName>
</protein>
<name>A0A939PIX2_9ACTN</name>
<evidence type="ECO:0008006" key="7">
    <source>
        <dbReference type="Google" id="ProtNLM"/>
    </source>
</evidence>
<dbReference type="Proteomes" id="UP000669179">
    <property type="component" value="Unassembled WGS sequence"/>
</dbReference>
<comment type="subcellular location">
    <subcellularLocation>
        <location evidence="1">Cell membrane</location>
        <topology evidence="1">Single-pass type II membrane protein</topology>
    </subcellularLocation>
</comment>
<evidence type="ECO:0000259" key="3">
    <source>
        <dbReference type="Pfam" id="PF00717"/>
    </source>
</evidence>
<dbReference type="InterPro" id="IPR036286">
    <property type="entry name" value="LexA/Signal_pep-like_sf"/>
</dbReference>
<proteinExistence type="inferred from homology"/>
<feature type="domain" description="Peptidase S26" evidence="4">
    <location>
        <begin position="124"/>
        <end position="160"/>
    </location>
</feature>
<dbReference type="PRINTS" id="PR00727">
    <property type="entry name" value="LEADERPTASE"/>
</dbReference>
<keyword evidence="6" id="KW-1185">Reference proteome</keyword>
<dbReference type="AlphaFoldDB" id="A0A939PIX2"/>
<evidence type="ECO:0000313" key="5">
    <source>
        <dbReference type="EMBL" id="MBO2450019.1"/>
    </source>
</evidence>